<organism evidence="1 2">
    <name type="scientific">Trichinella nativa</name>
    <dbReference type="NCBI Taxonomy" id="6335"/>
    <lineage>
        <taxon>Eukaryota</taxon>
        <taxon>Metazoa</taxon>
        <taxon>Ecdysozoa</taxon>
        <taxon>Nematoda</taxon>
        <taxon>Enoplea</taxon>
        <taxon>Dorylaimia</taxon>
        <taxon>Trichinellida</taxon>
        <taxon>Trichinellidae</taxon>
        <taxon>Trichinella</taxon>
    </lineage>
</organism>
<gene>
    <name evidence="1" type="ORF">T02_5358</name>
</gene>
<evidence type="ECO:0000313" key="2">
    <source>
        <dbReference type="Proteomes" id="UP000054721"/>
    </source>
</evidence>
<accession>A0A0V1KID0</accession>
<dbReference type="AlphaFoldDB" id="A0A0V1KID0"/>
<comment type="caution">
    <text evidence="1">The sequence shown here is derived from an EMBL/GenBank/DDBJ whole genome shotgun (WGS) entry which is preliminary data.</text>
</comment>
<name>A0A0V1KID0_9BILA</name>
<protein>
    <submittedName>
        <fullName evidence="1">Uncharacterized protein</fullName>
    </submittedName>
</protein>
<proteinExistence type="predicted"/>
<reference evidence="1 2" key="1">
    <citation type="submission" date="2015-05" db="EMBL/GenBank/DDBJ databases">
        <title>Evolution of Trichinella species and genotypes.</title>
        <authorList>
            <person name="Korhonen P.K."/>
            <person name="Edoardo P."/>
            <person name="Giuseppe L.R."/>
            <person name="Gasser R.B."/>
        </authorList>
    </citation>
    <scope>NUCLEOTIDE SEQUENCE [LARGE SCALE GENOMIC DNA]</scope>
    <source>
        <strain evidence="1">ISS10</strain>
    </source>
</reference>
<dbReference type="EMBL" id="JYDW01001678">
    <property type="protein sequence ID" value="KRZ46967.1"/>
    <property type="molecule type" value="Genomic_DNA"/>
</dbReference>
<sequence>MIQPCSLQYWRTSSLSTLARRSLIASGAGFSSRLILIGLNLGGPWNSASIVLPIADLLLYSLMSSETTWAASFEVCGVVFRA</sequence>
<dbReference type="Proteomes" id="UP000054721">
    <property type="component" value="Unassembled WGS sequence"/>
</dbReference>
<keyword evidence="2" id="KW-1185">Reference proteome</keyword>
<evidence type="ECO:0000313" key="1">
    <source>
        <dbReference type="EMBL" id="KRZ46967.1"/>
    </source>
</evidence>